<evidence type="ECO:0000256" key="3">
    <source>
        <dbReference type="ARBA" id="ARBA00022702"/>
    </source>
</evidence>
<protein>
    <recommendedName>
        <fullName evidence="6">Corticotropin-releasing factor domain-containing protein</fullName>
    </recommendedName>
</protein>
<keyword evidence="5" id="KW-0732">Signal</keyword>
<evidence type="ECO:0000313" key="8">
    <source>
        <dbReference type="Proteomes" id="UP000069940"/>
    </source>
</evidence>
<dbReference type="Proteomes" id="UP000069940">
    <property type="component" value="Unassembled WGS sequence"/>
</dbReference>
<dbReference type="SMART" id="SM00039">
    <property type="entry name" value="CRF"/>
    <property type="match status" value="1"/>
</dbReference>
<feature type="compositionally biased region" description="Acidic residues" evidence="4">
    <location>
        <begin position="264"/>
        <end position="283"/>
    </location>
</feature>
<reference evidence="7" key="2">
    <citation type="submission" date="2025-05" db="UniProtKB">
        <authorList>
            <consortium name="EnsemblMetazoa"/>
        </authorList>
    </citation>
    <scope>IDENTIFICATION</scope>
    <source>
        <strain evidence="7">Foshan</strain>
    </source>
</reference>
<keyword evidence="2" id="KW-0964">Secreted</keyword>
<dbReference type="RefSeq" id="XP_062711781.1">
    <property type="nucleotide sequence ID" value="XM_062855797.1"/>
</dbReference>
<accession>A0ABM1ZI74</accession>
<organism evidence="7 8">
    <name type="scientific">Aedes albopictus</name>
    <name type="common">Asian tiger mosquito</name>
    <name type="synonym">Stegomyia albopicta</name>
    <dbReference type="NCBI Taxonomy" id="7160"/>
    <lineage>
        <taxon>Eukaryota</taxon>
        <taxon>Metazoa</taxon>
        <taxon>Ecdysozoa</taxon>
        <taxon>Arthropoda</taxon>
        <taxon>Hexapoda</taxon>
        <taxon>Insecta</taxon>
        <taxon>Pterygota</taxon>
        <taxon>Neoptera</taxon>
        <taxon>Endopterygota</taxon>
        <taxon>Diptera</taxon>
        <taxon>Nematocera</taxon>
        <taxon>Culicoidea</taxon>
        <taxon>Culicidae</taxon>
        <taxon>Culicinae</taxon>
        <taxon>Aedini</taxon>
        <taxon>Aedes</taxon>
        <taxon>Stegomyia</taxon>
    </lineage>
</organism>
<keyword evidence="3" id="KW-0372">Hormone</keyword>
<feature type="chain" id="PRO_5045023643" description="Corticotropin-releasing factor domain-containing protein" evidence="5">
    <location>
        <begin position="24"/>
        <end position="324"/>
    </location>
</feature>
<dbReference type="RefSeq" id="XP_062711782.1">
    <property type="nucleotide sequence ID" value="XM_062855798.1"/>
</dbReference>
<dbReference type="GeneID" id="109430363"/>
<evidence type="ECO:0000256" key="1">
    <source>
        <dbReference type="ARBA" id="ARBA00004613"/>
    </source>
</evidence>
<proteinExistence type="predicted"/>
<dbReference type="EnsemblMetazoa" id="AALFPA23_018737.R27526">
    <property type="protein sequence ID" value="AALFPA23_018737.P27526"/>
    <property type="gene ID" value="AALFPA23_018737"/>
</dbReference>
<dbReference type="PROSITE" id="PS00511">
    <property type="entry name" value="CRF"/>
    <property type="match status" value="1"/>
</dbReference>
<dbReference type="InterPro" id="IPR018446">
    <property type="entry name" value="Corticotropin-releasing_fac_CS"/>
</dbReference>
<evidence type="ECO:0000256" key="5">
    <source>
        <dbReference type="SAM" id="SignalP"/>
    </source>
</evidence>
<feature type="domain" description="Corticotropin-releasing factor" evidence="6">
    <location>
        <begin position="46"/>
        <end position="89"/>
    </location>
</feature>
<evidence type="ECO:0000256" key="4">
    <source>
        <dbReference type="SAM" id="MobiDB-lite"/>
    </source>
</evidence>
<dbReference type="EnsemblMetazoa" id="AALFPA23_018737.R27525">
    <property type="protein sequence ID" value="AALFPA23_018737.P27525"/>
    <property type="gene ID" value="AALFPA23_018737"/>
</dbReference>
<evidence type="ECO:0000313" key="7">
    <source>
        <dbReference type="EnsemblMetazoa" id="AALFPA23_018737.P27525"/>
    </source>
</evidence>
<evidence type="ECO:0000256" key="2">
    <source>
        <dbReference type="ARBA" id="ARBA00022525"/>
    </source>
</evidence>
<name>A0ABM1ZI74_AEDAL</name>
<feature type="region of interest" description="Disordered" evidence="4">
    <location>
        <begin position="247"/>
        <end position="306"/>
    </location>
</feature>
<reference evidence="8" key="1">
    <citation type="journal article" date="2015" name="Proc. Natl. Acad. Sci. U.S.A.">
        <title>Genome sequence of the Asian Tiger mosquito, Aedes albopictus, reveals insights into its biology, genetics, and evolution.</title>
        <authorList>
            <person name="Chen X.G."/>
            <person name="Jiang X."/>
            <person name="Gu J."/>
            <person name="Xu M."/>
            <person name="Wu Y."/>
            <person name="Deng Y."/>
            <person name="Zhang C."/>
            <person name="Bonizzoni M."/>
            <person name="Dermauw W."/>
            <person name="Vontas J."/>
            <person name="Armbruster P."/>
            <person name="Huang X."/>
            <person name="Yang Y."/>
            <person name="Zhang H."/>
            <person name="He W."/>
            <person name="Peng H."/>
            <person name="Liu Y."/>
            <person name="Wu K."/>
            <person name="Chen J."/>
            <person name="Lirakis M."/>
            <person name="Topalis P."/>
            <person name="Van Leeuwen T."/>
            <person name="Hall A.B."/>
            <person name="Jiang X."/>
            <person name="Thorpe C."/>
            <person name="Mueller R.L."/>
            <person name="Sun C."/>
            <person name="Waterhouse R.M."/>
            <person name="Yan G."/>
            <person name="Tu Z.J."/>
            <person name="Fang X."/>
            <person name="James A.A."/>
        </authorList>
    </citation>
    <scope>NUCLEOTIDE SEQUENCE [LARGE SCALE GENOMIC DNA]</scope>
    <source>
        <strain evidence="8">Foshan</strain>
    </source>
</reference>
<sequence>MKATLWLCTLLTTLLCVSRQVSGGPYTDTRILQPQDNSLVAPAKRTKASLSIVNPLDVLRQRIILEMARRRMQENSMQVARNQAILREIGKRSRDDFPQDVNPLHFGAPDRFYYEKLPFLRRYDSSHPPRPMMVEYDVGPAEGRKSAGTSSNSRSSSRDSNDIPASTTISEAGKQINDRKEISSNGGSGSSSSGQSGGDGLTLAAEQRQLEREQQREAQQEANKMLHSAVAIVGPQEMRFSNERVMLPNGMVGGNPRDSRDDDGGNDEDDDADAESVGDEDEYFQGSNFPSGRREQKLPKDDERLNSDDYRLRYLYRIQGKYFG</sequence>
<comment type="subcellular location">
    <subcellularLocation>
        <location evidence="1">Secreted</location>
    </subcellularLocation>
</comment>
<dbReference type="Pfam" id="PF00473">
    <property type="entry name" value="CRF"/>
    <property type="match status" value="1"/>
</dbReference>
<feature type="signal peptide" evidence="5">
    <location>
        <begin position="1"/>
        <end position="23"/>
    </location>
</feature>
<keyword evidence="8" id="KW-1185">Reference proteome</keyword>
<dbReference type="InterPro" id="IPR000187">
    <property type="entry name" value="CRF"/>
</dbReference>
<feature type="compositionally biased region" description="Basic and acidic residues" evidence="4">
    <location>
        <begin position="292"/>
        <end position="306"/>
    </location>
</feature>
<feature type="region of interest" description="Disordered" evidence="4">
    <location>
        <begin position="123"/>
        <end position="200"/>
    </location>
</feature>
<evidence type="ECO:0000259" key="6">
    <source>
        <dbReference type="SMART" id="SM00039"/>
    </source>
</evidence>